<feature type="transmembrane region" description="Helical" evidence="3">
    <location>
        <begin position="300"/>
        <end position="319"/>
    </location>
</feature>
<comment type="subcellular location">
    <subcellularLocation>
        <location evidence="1">Membrane</location>
        <topology evidence="1">Multi-pass membrane protein</topology>
    </subcellularLocation>
</comment>
<reference evidence="5" key="1">
    <citation type="submission" date="2022-07" db="EMBL/GenBank/DDBJ databases">
        <title>Phylogenomic reconstructions and comparative analyses of Kickxellomycotina fungi.</title>
        <authorList>
            <person name="Reynolds N.K."/>
            <person name="Stajich J.E."/>
            <person name="Barry K."/>
            <person name="Grigoriev I.V."/>
            <person name="Crous P."/>
            <person name="Smith M.E."/>
        </authorList>
    </citation>
    <scope>NUCLEOTIDE SEQUENCE</scope>
    <source>
        <strain evidence="5">NRRL 3115</strain>
    </source>
</reference>
<feature type="transmembrane region" description="Helical" evidence="3">
    <location>
        <begin position="73"/>
        <end position="95"/>
    </location>
</feature>
<feature type="transmembrane region" description="Helical" evidence="3">
    <location>
        <begin position="126"/>
        <end position="147"/>
    </location>
</feature>
<evidence type="ECO:0000313" key="6">
    <source>
        <dbReference type="Proteomes" id="UP001151518"/>
    </source>
</evidence>
<feature type="transmembrane region" description="Helical" evidence="3">
    <location>
        <begin position="159"/>
        <end position="179"/>
    </location>
</feature>
<dbReference type="AlphaFoldDB" id="A0A9W8GBK3"/>
<evidence type="ECO:0000313" key="5">
    <source>
        <dbReference type="EMBL" id="KAJ2678868.1"/>
    </source>
</evidence>
<keyword evidence="3" id="KW-1133">Transmembrane helix</keyword>
<dbReference type="GO" id="GO:0022857">
    <property type="term" value="F:transmembrane transporter activity"/>
    <property type="evidence" value="ECO:0007669"/>
    <property type="project" value="InterPro"/>
</dbReference>
<feature type="domain" description="Major facilitator superfamily (MFS) profile" evidence="4">
    <location>
        <begin position="321"/>
        <end position="424"/>
    </location>
</feature>
<sequence>MSSSSSITHETKDKDFFESKDAKVLPPDSPKGWVVVFGAFFLLMMVVGNTNAFGVFMEEYQLRVFPTTPSSTISWIGSLQFCCMCIFGVGTGILIERFRPQLIILIGAVATGTSLLIASACNSPIPLIFTQGILFGASGSLLLIPSMSLPGQWMQKHRALAIGVCAAGGSLGGLWMSFATKAIVSKLGWQWALRINGIMVVVVGASISPLMRRRINVPKRDKIIDVLALKNIHFILLFAAGMCAAGGYYMPYYFMPSFSVVVLGLPSKWSANISSLLNAGSVVGRIATGILADHIGSLNALFLTSLLSAFAVLVLWLPFKTLGTLIAAALVFGFASGSIVSLVPVVTADLFGIKRLPSILGLVFFSYAIGTLISSPIGGVLLDVYGHETNYTSLIIYNGVFFALSTVLLAALRLMRNRNLFAKV</sequence>
<feature type="transmembrane region" description="Helical" evidence="3">
    <location>
        <begin position="359"/>
        <end position="382"/>
    </location>
</feature>
<dbReference type="GO" id="GO:0016020">
    <property type="term" value="C:membrane"/>
    <property type="evidence" value="ECO:0007669"/>
    <property type="project" value="UniProtKB-SubCell"/>
</dbReference>
<dbReference type="Gene3D" id="1.20.1250.20">
    <property type="entry name" value="MFS general substrate transporter like domains"/>
    <property type="match status" value="2"/>
</dbReference>
<dbReference type="Proteomes" id="UP001151518">
    <property type="component" value="Unassembled WGS sequence"/>
</dbReference>
<feature type="transmembrane region" description="Helical" evidence="3">
    <location>
        <begin position="325"/>
        <end position="347"/>
    </location>
</feature>
<feature type="transmembrane region" description="Helical" evidence="3">
    <location>
        <begin position="232"/>
        <end position="249"/>
    </location>
</feature>
<accession>A0A9W8GBK3</accession>
<dbReference type="SUPFAM" id="SSF103473">
    <property type="entry name" value="MFS general substrate transporter"/>
    <property type="match status" value="1"/>
</dbReference>
<evidence type="ECO:0000256" key="3">
    <source>
        <dbReference type="SAM" id="Phobius"/>
    </source>
</evidence>
<dbReference type="InterPro" id="IPR050327">
    <property type="entry name" value="Proton-linked_MCT"/>
</dbReference>
<dbReference type="InterPro" id="IPR020846">
    <property type="entry name" value="MFS_dom"/>
</dbReference>
<comment type="similarity">
    <text evidence="2">Belongs to the major facilitator superfamily. Monocarboxylate porter (TC 2.A.1.13) family.</text>
</comment>
<feature type="transmembrane region" description="Helical" evidence="3">
    <location>
        <begin position="394"/>
        <end position="415"/>
    </location>
</feature>
<organism evidence="5 6">
    <name type="scientific">Coemansia spiralis</name>
    <dbReference type="NCBI Taxonomy" id="417178"/>
    <lineage>
        <taxon>Eukaryota</taxon>
        <taxon>Fungi</taxon>
        <taxon>Fungi incertae sedis</taxon>
        <taxon>Zoopagomycota</taxon>
        <taxon>Kickxellomycotina</taxon>
        <taxon>Kickxellomycetes</taxon>
        <taxon>Kickxellales</taxon>
        <taxon>Kickxellaceae</taxon>
        <taxon>Coemansia</taxon>
    </lineage>
</organism>
<evidence type="ECO:0000259" key="4">
    <source>
        <dbReference type="PROSITE" id="PS50850"/>
    </source>
</evidence>
<dbReference type="PROSITE" id="PS50850">
    <property type="entry name" value="MFS"/>
    <property type="match status" value="1"/>
</dbReference>
<name>A0A9W8GBK3_9FUNG</name>
<dbReference type="InterPro" id="IPR036259">
    <property type="entry name" value="MFS_trans_sf"/>
</dbReference>
<evidence type="ECO:0000256" key="2">
    <source>
        <dbReference type="ARBA" id="ARBA00006727"/>
    </source>
</evidence>
<gene>
    <name evidence="5" type="ORF">GGI25_002061</name>
</gene>
<dbReference type="PANTHER" id="PTHR11360">
    <property type="entry name" value="MONOCARBOXYLATE TRANSPORTER"/>
    <property type="match status" value="1"/>
</dbReference>
<proteinExistence type="inferred from homology"/>
<dbReference type="OrthoDB" id="6509908at2759"/>
<comment type="caution">
    <text evidence="5">The sequence shown here is derived from an EMBL/GenBank/DDBJ whole genome shotgun (WGS) entry which is preliminary data.</text>
</comment>
<dbReference type="Pfam" id="PF07690">
    <property type="entry name" value="MFS_1"/>
    <property type="match status" value="1"/>
</dbReference>
<dbReference type="PANTHER" id="PTHR11360:SF284">
    <property type="entry name" value="EG:103B4.3 PROTEIN-RELATED"/>
    <property type="match status" value="1"/>
</dbReference>
<keyword evidence="3" id="KW-0472">Membrane</keyword>
<feature type="transmembrane region" description="Helical" evidence="3">
    <location>
        <begin position="269"/>
        <end position="288"/>
    </location>
</feature>
<keyword evidence="3" id="KW-0812">Transmembrane</keyword>
<dbReference type="InterPro" id="IPR011701">
    <property type="entry name" value="MFS"/>
</dbReference>
<feature type="transmembrane region" description="Helical" evidence="3">
    <location>
        <begin position="33"/>
        <end position="53"/>
    </location>
</feature>
<feature type="transmembrane region" description="Helical" evidence="3">
    <location>
        <begin position="102"/>
        <end position="120"/>
    </location>
</feature>
<evidence type="ECO:0000256" key="1">
    <source>
        <dbReference type="ARBA" id="ARBA00004141"/>
    </source>
</evidence>
<protein>
    <recommendedName>
        <fullName evidence="4">Major facilitator superfamily (MFS) profile domain-containing protein</fullName>
    </recommendedName>
</protein>
<feature type="transmembrane region" description="Helical" evidence="3">
    <location>
        <begin position="191"/>
        <end position="211"/>
    </location>
</feature>
<dbReference type="EMBL" id="JANBTW010000017">
    <property type="protein sequence ID" value="KAJ2678868.1"/>
    <property type="molecule type" value="Genomic_DNA"/>
</dbReference>